<proteinExistence type="inferred from homology"/>
<dbReference type="PROSITE" id="PS00464">
    <property type="entry name" value="RIBOSOMAL_L22"/>
    <property type="match status" value="1"/>
</dbReference>
<name>T1BQY7_9ZZZZ</name>
<dbReference type="NCBIfam" id="TIGR01044">
    <property type="entry name" value="rplV_bact"/>
    <property type="match status" value="1"/>
</dbReference>
<dbReference type="GO" id="GO:0003735">
    <property type="term" value="F:structural constituent of ribosome"/>
    <property type="evidence" value="ECO:0007669"/>
    <property type="project" value="InterPro"/>
</dbReference>
<reference evidence="6" key="1">
    <citation type="submission" date="2013-08" db="EMBL/GenBank/DDBJ databases">
        <authorList>
            <person name="Mendez C."/>
            <person name="Richter M."/>
            <person name="Ferrer M."/>
            <person name="Sanchez J."/>
        </authorList>
    </citation>
    <scope>NUCLEOTIDE SEQUENCE</scope>
</reference>
<evidence type="ECO:0000256" key="1">
    <source>
        <dbReference type="ARBA" id="ARBA00009451"/>
    </source>
</evidence>
<sequence length="120" mass="13177">KGNRKIKGAVLASAIAKNRYIRISPRKVRYVADAIRGKSVLEAMSILEITTRGATKVVQKTLKSAVSNAIDLKIATPETLHIQEIFVDVGPVAKRIQPRAMGRAYSIKKRTSHLTIIVSN</sequence>
<dbReference type="InterPro" id="IPR005727">
    <property type="entry name" value="Ribosomal_uL22_bac/chlpt-type"/>
</dbReference>
<dbReference type="PANTHER" id="PTHR13501">
    <property type="entry name" value="CHLOROPLAST 50S RIBOSOMAL PROTEIN L22-RELATED"/>
    <property type="match status" value="1"/>
</dbReference>
<protein>
    <submittedName>
        <fullName evidence="6">Ribosomal protein L22, bacterial-type</fullName>
    </submittedName>
</protein>
<evidence type="ECO:0000256" key="4">
    <source>
        <dbReference type="ARBA" id="ARBA00022980"/>
    </source>
</evidence>
<dbReference type="EMBL" id="AUZX01004374">
    <property type="protein sequence ID" value="EQD70998.1"/>
    <property type="molecule type" value="Genomic_DNA"/>
</dbReference>
<dbReference type="GO" id="GO:0022625">
    <property type="term" value="C:cytosolic large ribosomal subunit"/>
    <property type="evidence" value="ECO:0007669"/>
    <property type="project" value="TreeGrafter"/>
</dbReference>
<keyword evidence="2" id="KW-0699">rRNA-binding</keyword>
<evidence type="ECO:0000313" key="6">
    <source>
        <dbReference type="EMBL" id="EQD70998.1"/>
    </source>
</evidence>
<dbReference type="HAMAP" id="MF_01331_B">
    <property type="entry name" value="Ribosomal_uL22_B"/>
    <property type="match status" value="1"/>
</dbReference>
<dbReference type="InterPro" id="IPR018260">
    <property type="entry name" value="Ribosomal_uL22_CS"/>
</dbReference>
<reference evidence="6" key="2">
    <citation type="journal article" date="2014" name="ISME J.">
        <title>Microbial stratification in low pH oxic and suboxic macroscopic growths along an acid mine drainage.</title>
        <authorList>
            <person name="Mendez-Garcia C."/>
            <person name="Mesa V."/>
            <person name="Sprenger R.R."/>
            <person name="Richter M."/>
            <person name="Diez M.S."/>
            <person name="Solano J."/>
            <person name="Bargiela R."/>
            <person name="Golyshina O.V."/>
            <person name="Manteca A."/>
            <person name="Ramos J.L."/>
            <person name="Gallego J.R."/>
            <person name="Llorente I."/>
            <person name="Martins Dos Santos V.A."/>
            <person name="Jensen O.N."/>
            <person name="Pelaez A.I."/>
            <person name="Sanchez J."/>
            <person name="Ferrer M."/>
        </authorList>
    </citation>
    <scope>NUCLEOTIDE SEQUENCE</scope>
</reference>
<dbReference type="GO" id="GO:0006412">
    <property type="term" value="P:translation"/>
    <property type="evidence" value="ECO:0007669"/>
    <property type="project" value="InterPro"/>
</dbReference>
<dbReference type="InterPro" id="IPR001063">
    <property type="entry name" value="Ribosomal_uL22"/>
</dbReference>
<dbReference type="SUPFAM" id="SSF54843">
    <property type="entry name" value="Ribosomal protein L22"/>
    <property type="match status" value="1"/>
</dbReference>
<evidence type="ECO:0000256" key="2">
    <source>
        <dbReference type="ARBA" id="ARBA00022730"/>
    </source>
</evidence>
<gene>
    <name evidence="6" type="ORF">B1A_06009</name>
</gene>
<dbReference type="CDD" id="cd00336">
    <property type="entry name" value="Ribosomal_L22"/>
    <property type="match status" value="1"/>
</dbReference>
<keyword evidence="3" id="KW-0694">RNA-binding</keyword>
<dbReference type="GO" id="GO:0019843">
    <property type="term" value="F:rRNA binding"/>
    <property type="evidence" value="ECO:0007669"/>
    <property type="project" value="UniProtKB-KW"/>
</dbReference>
<dbReference type="AlphaFoldDB" id="T1BQY7"/>
<evidence type="ECO:0000256" key="3">
    <source>
        <dbReference type="ARBA" id="ARBA00022884"/>
    </source>
</evidence>
<dbReference type="InterPro" id="IPR047867">
    <property type="entry name" value="Ribosomal_uL22_bac/org-type"/>
</dbReference>
<accession>T1BQY7</accession>
<dbReference type="Gene3D" id="3.90.470.10">
    <property type="entry name" value="Ribosomal protein L22/L17"/>
    <property type="match status" value="1"/>
</dbReference>
<comment type="similarity">
    <text evidence="1">Belongs to the universal ribosomal protein uL22 family.</text>
</comment>
<feature type="non-terminal residue" evidence="6">
    <location>
        <position position="1"/>
    </location>
</feature>
<dbReference type="InterPro" id="IPR036394">
    <property type="entry name" value="Ribosomal_uL22_sf"/>
</dbReference>
<dbReference type="PANTHER" id="PTHR13501:SF8">
    <property type="entry name" value="LARGE RIBOSOMAL SUBUNIT PROTEIN UL22M"/>
    <property type="match status" value="1"/>
</dbReference>
<dbReference type="Pfam" id="PF00237">
    <property type="entry name" value="Ribosomal_L22"/>
    <property type="match status" value="1"/>
</dbReference>
<keyword evidence="5" id="KW-0687">Ribonucleoprotein</keyword>
<keyword evidence="4 6" id="KW-0689">Ribosomal protein</keyword>
<comment type="caution">
    <text evidence="6">The sequence shown here is derived from an EMBL/GenBank/DDBJ whole genome shotgun (WGS) entry which is preliminary data.</text>
</comment>
<organism evidence="6">
    <name type="scientific">mine drainage metagenome</name>
    <dbReference type="NCBI Taxonomy" id="410659"/>
    <lineage>
        <taxon>unclassified sequences</taxon>
        <taxon>metagenomes</taxon>
        <taxon>ecological metagenomes</taxon>
    </lineage>
</organism>
<evidence type="ECO:0000256" key="5">
    <source>
        <dbReference type="ARBA" id="ARBA00023274"/>
    </source>
</evidence>